<organism evidence="8 9">
    <name type="scientific">Gracilibacillus orientalis</name>
    <dbReference type="NCBI Taxonomy" id="334253"/>
    <lineage>
        <taxon>Bacteria</taxon>
        <taxon>Bacillati</taxon>
        <taxon>Bacillota</taxon>
        <taxon>Bacilli</taxon>
        <taxon>Bacillales</taxon>
        <taxon>Bacillaceae</taxon>
        <taxon>Gracilibacillus</taxon>
    </lineage>
</organism>
<dbReference type="GO" id="GO:0016020">
    <property type="term" value="C:membrane"/>
    <property type="evidence" value="ECO:0007669"/>
    <property type="project" value="UniProtKB-SubCell"/>
</dbReference>
<feature type="domain" description="O-antigen ligase-related" evidence="7">
    <location>
        <begin position="192"/>
        <end position="397"/>
    </location>
</feature>
<evidence type="ECO:0000256" key="2">
    <source>
        <dbReference type="ARBA" id="ARBA00022692"/>
    </source>
</evidence>
<evidence type="ECO:0000256" key="6">
    <source>
        <dbReference type="SAM" id="Phobius"/>
    </source>
</evidence>
<evidence type="ECO:0000313" key="8">
    <source>
        <dbReference type="EMBL" id="SFL43956.1"/>
    </source>
</evidence>
<dbReference type="GO" id="GO:0016874">
    <property type="term" value="F:ligase activity"/>
    <property type="evidence" value="ECO:0007669"/>
    <property type="project" value="UniProtKB-KW"/>
</dbReference>
<feature type="repeat" description="TPR" evidence="5">
    <location>
        <begin position="565"/>
        <end position="598"/>
    </location>
</feature>
<feature type="transmembrane region" description="Helical" evidence="6">
    <location>
        <begin position="250"/>
        <end position="270"/>
    </location>
</feature>
<feature type="transmembrane region" description="Helical" evidence="6">
    <location>
        <begin position="85"/>
        <end position="102"/>
    </location>
</feature>
<dbReference type="OrthoDB" id="1808577at2"/>
<dbReference type="SUPFAM" id="SSF48452">
    <property type="entry name" value="TPR-like"/>
    <property type="match status" value="1"/>
</dbReference>
<feature type="transmembrane region" description="Helical" evidence="6">
    <location>
        <begin position="441"/>
        <end position="458"/>
    </location>
</feature>
<dbReference type="InterPro" id="IPR007016">
    <property type="entry name" value="O-antigen_ligase-rel_domated"/>
</dbReference>
<feature type="transmembrane region" description="Helical" evidence="6">
    <location>
        <begin position="227"/>
        <end position="244"/>
    </location>
</feature>
<keyword evidence="4 6" id="KW-0472">Membrane</keyword>
<dbReference type="InterPro" id="IPR011990">
    <property type="entry name" value="TPR-like_helical_dom_sf"/>
</dbReference>
<evidence type="ECO:0000256" key="5">
    <source>
        <dbReference type="PROSITE-ProRule" id="PRU00339"/>
    </source>
</evidence>
<keyword evidence="2 6" id="KW-0812">Transmembrane</keyword>
<dbReference type="PANTHER" id="PTHR37422:SF13">
    <property type="entry name" value="LIPOPOLYSACCHARIDE BIOSYNTHESIS PROTEIN PA4999-RELATED"/>
    <property type="match status" value="1"/>
</dbReference>
<evidence type="ECO:0000256" key="1">
    <source>
        <dbReference type="ARBA" id="ARBA00004141"/>
    </source>
</evidence>
<dbReference type="Gene3D" id="1.25.40.10">
    <property type="entry name" value="Tetratricopeptide repeat domain"/>
    <property type="match status" value="1"/>
</dbReference>
<protein>
    <submittedName>
        <fullName evidence="8">O-antigen ligase</fullName>
    </submittedName>
</protein>
<gene>
    <name evidence="8" type="ORF">SAMN04487943_101558</name>
</gene>
<dbReference type="AlphaFoldDB" id="A0A1I4HRG5"/>
<dbReference type="PANTHER" id="PTHR37422">
    <property type="entry name" value="TEICHURONIC ACID BIOSYNTHESIS PROTEIN TUAE"/>
    <property type="match status" value="1"/>
</dbReference>
<evidence type="ECO:0000259" key="7">
    <source>
        <dbReference type="Pfam" id="PF04932"/>
    </source>
</evidence>
<feature type="transmembrane region" description="Helical" evidence="6">
    <location>
        <begin position="180"/>
        <end position="196"/>
    </location>
</feature>
<dbReference type="EMBL" id="FOTR01000001">
    <property type="protein sequence ID" value="SFL43956.1"/>
    <property type="molecule type" value="Genomic_DNA"/>
</dbReference>
<feature type="transmembrane region" description="Helical" evidence="6">
    <location>
        <begin position="155"/>
        <end position="173"/>
    </location>
</feature>
<comment type="subcellular location">
    <subcellularLocation>
        <location evidence="1">Membrane</location>
        <topology evidence="1">Multi-pass membrane protein</topology>
    </subcellularLocation>
</comment>
<dbReference type="PROSITE" id="PS50293">
    <property type="entry name" value="TPR_REGION"/>
    <property type="match status" value="1"/>
</dbReference>
<feature type="transmembrane region" description="Helical" evidence="6">
    <location>
        <begin position="30"/>
        <end position="48"/>
    </location>
</feature>
<feature type="transmembrane region" description="Helical" evidence="6">
    <location>
        <begin position="202"/>
        <end position="220"/>
    </location>
</feature>
<keyword evidence="9" id="KW-1185">Reference proteome</keyword>
<dbReference type="PROSITE" id="PS50005">
    <property type="entry name" value="TPR"/>
    <property type="match status" value="1"/>
</dbReference>
<evidence type="ECO:0000256" key="4">
    <source>
        <dbReference type="ARBA" id="ARBA00023136"/>
    </source>
</evidence>
<name>A0A1I4HRG5_9BACI</name>
<accession>A0A1I4HRG5</accession>
<dbReference type="RefSeq" id="WP_091480808.1">
    <property type="nucleotide sequence ID" value="NZ_FOTR01000001.1"/>
</dbReference>
<feature type="transmembrane region" description="Helical" evidence="6">
    <location>
        <begin position="290"/>
        <end position="308"/>
    </location>
</feature>
<feature type="transmembrane region" description="Helical" evidence="6">
    <location>
        <begin position="389"/>
        <end position="406"/>
    </location>
</feature>
<keyword evidence="8" id="KW-0436">Ligase</keyword>
<feature type="transmembrane region" description="Helical" evidence="6">
    <location>
        <begin position="418"/>
        <end position="435"/>
    </location>
</feature>
<dbReference type="InterPro" id="IPR019734">
    <property type="entry name" value="TPR_rpt"/>
</dbReference>
<keyword evidence="3 6" id="KW-1133">Transmembrane helix</keyword>
<dbReference type="InterPro" id="IPR051533">
    <property type="entry name" value="WaaL-like"/>
</dbReference>
<feature type="transmembrane region" description="Helical" evidence="6">
    <location>
        <begin position="470"/>
        <end position="493"/>
    </location>
</feature>
<feature type="transmembrane region" description="Helical" evidence="6">
    <location>
        <begin position="55"/>
        <end position="73"/>
    </location>
</feature>
<proteinExistence type="predicted"/>
<evidence type="ECO:0000256" key="3">
    <source>
        <dbReference type="ARBA" id="ARBA00022989"/>
    </source>
</evidence>
<dbReference type="Pfam" id="PF04932">
    <property type="entry name" value="Wzy_C"/>
    <property type="match status" value="1"/>
</dbReference>
<reference evidence="9" key="1">
    <citation type="submission" date="2016-10" db="EMBL/GenBank/DDBJ databases">
        <authorList>
            <person name="Varghese N."/>
            <person name="Submissions S."/>
        </authorList>
    </citation>
    <scope>NUCLEOTIDE SEQUENCE [LARGE SCALE GENOMIC DNA]</scope>
    <source>
        <strain evidence="9">CGMCC 1.4250</strain>
    </source>
</reference>
<dbReference type="STRING" id="334253.SAMN04487943_101558"/>
<keyword evidence="5" id="KW-0802">TPR repeat</keyword>
<dbReference type="Proteomes" id="UP000198565">
    <property type="component" value="Unassembled WGS sequence"/>
</dbReference>
<evidence type="ECO:0000313" key="9">
    <source>
        <dbReference type="Proteomes" id="UP000198565"/>
    </source>
</evidence>
<feature type="transmembrane region" description="Helical" evidence="6">
    <location>
        <begin position="114"/>
        <end position="135"/>
    </location>
</feature>
<sequence length="670" mass="78885">MHWFLFIFLAILFIVSPFQQGLYFDSDFYLIHILIYLFAFLLLIRILYYRKFTAWNDLVLSLFIPICYILSLVQAKHPSGAFEMVFRWTTYISFFYILYWSVNKHHKIRQLAPYIFYISGVLIAYHMLLNQFGLLNYPSAFIKDRFAGVFQYPNTFGMVMIAFYMFGLVMLLGKRQDWRYIFFYSFPLTAFIVTFLESYSRGMYLIFPIVWVIGVCFFTFHYQLRYMLYSMITTLSGFSVFLILQAGNMFLTGISAVVMSLLSVLVIWWISRADALDKEEHMKKFKIHRVVLPAIIVLFGLLLLLDISNQGLVYKQLPTPLQERILSISDSETARERLLILEDAMEASMNSPFIGYGGQAWESIYRDYQQLPYQANKIHNEYAEMIVDIGYLGFLIMISILVYLIVRIWKTMRHAEDRSLYIAILLSLSTIFVHSFIDFNLAFGFVVFMIFWLIAIGLKPSVELNKPQKWPFYTLGVYAVILLFALIFSYRFMQADVAYHKAMDTNNLAEREQYLIKATSYNQFDTEYWYQLSDTLINQSDENKTSDSSIKNTAYIMAELEPMNSQVMYQSGVLLAKINERKDALNQFERALELDPFDSRIYQAIISISVDLAKEQKYSYTNIAMETYKKLLNEYERFEMNPVGSYHNSREFEITDKIEEDIEQIKSLRQ</sequence>